<protein>
    <recommendedName>
        <fullName evidence="10">COBRA C-terminal domain-containing protein</fullName>
    </recommendedName>
</protein>
<dbReference type="Proteomes" id="UP000834106">
    <property type="component" value="Chromosome 12"/>
</dbReference>
<evidence type="ECO:0000256" key="2">
    <source>
        <dbReference type="ARBA" id="ARBA00005507"/>
    </source>
</evidence>
<evidence type="ECO:0000256" key="9">
    <source>
        <dbReference type="SAM" id="SignalP"/>
    </source>
</evidence>
<reference evidence="11" key="1">
    <citation type="submission" date="2023-05" db="EMBL/GenBank/DDBJ databases">
        <authorList>
            <person name="Huff M."/>
        </authorList>
    </citation>
    <scope>NUCLEOTIDE SEQUENCE</scope>
</reference>
<evidence type="ECO:0000256" key="7">
    <source>
        <dbReference type="ARBA" id="ARBA00023180"/>
    </source>
</evidence>
<sequence>MLIRSTCIKIPWSVLSCIALVVFSCGIKITKAQDYDSPDTPAAPPPEQGKCDGIFVTYNFMGREKIYPLVKNTSAQAWSFKAMATVLNAGAYELKSWKILIGFQHDELLVSVDGAVVANGDGDGFPIKVGKNGTLFAGFPQSDLETAIDTAGDYTQMMVQVNIKGTLFGVKPSATPMPRTIKLVNDGYKCPGATRRGSYMHVCCKRDPKFKAKKIKTKFMPRQYGDLSFTYDILQAYENKYTAQVTIDNNHPLGRLDQWNLTWEWMRNEFINSMKGAYTHRKDPSDCIYGAQGQYYQDFDFSTVMNCQKKPIISDLPPEKENDDKVGRLPYCCKNGTLLPNTMNETKARAIFQLEVFKLPPDMNRTALYPPQNWKIEGLLNPTYICGPPFRVDPTEFPDPSGIAATSSAVASWQVSCNITHPKPKHAKCCISFSAYYADSVVPCNTCACGCGDDARCNQNAVPLPLPPDALLVPFANRTQKAIAWAKLKHHKLPAKLPCPDNCGVSINWHLDTDYKTGWTARITLFNWDEVPFVDWFTAFQFKKAFPGYEKVYSFNGTKLTRPNNTIFMEGLPGLNYLVGEVNGTHPDRDPKVPGKQQSVISFLKKDTPHIKVAQGDGFPSQVFFNGEECALPKQLPIISGATRSPTSMLPAILLSAATFVLISDIILSVSGNKWNGVLERITNSRICSKDYGRLVGSYPTSRWRDCNKFEMYRNL</sequence>
<dbReference type="Pfam" id="PF25079">
    <property type="entry name" value="COB_C"/>
    <property type="match status" value="1"/>
</dbReference>
<keyword evidence="4" id="KW-0336">GPI-anchor</keyword>
<feature type="signal peptide" evidence="9">
    <location>
        <begin position="1"/>
        <end position="32"/>
    </location>
</feature>
<dbReference type="GO" id="GO:0010215">
    <property type="term" value="P:cellulose microfibril organization"/>
    <property type="evidence" value="ECO:0007669"/>
    <property type="project" value="InterPro"/>
</dbReference>
<comment type="similarity">
    <text evidence="2">Belongs to the COBRA family.</text>
</comment>
<keyword evidence="7" id="KW-0325">Glycoprotein</keyword>
<keyword evidence="3" id="KW-1003">Cell membrane</keyword>
<dbReference type="EMBL" id="OU503047">
    <property type="protein sequence ID" value="CAI9773450.1"/>
    <property type="molecule type" value="Genomic_DNA"/>
</dbReference>
<evidence type="ECO:0000256" key="1">
    <source>
        <dbReference type="ARBA" id="ARBA00004609"/>
    </source>
</evidence>
<evidence type="ECO:0000256" key="3">
    <source>
        <dbReference type="ARBA" id="ARBA00022475"/>
    </source>
</evidence>
<evidence type="ECO:0000313" key="12">
    <source>
        <dbReference type="Proteomes" id="UP000834106"/>
    </source>
</evidence>
<organism evidence="11 12">
    <name type="scientific">Fraxinus pennsylvanica</name>
    <dbReference type="NCBI Taxonomy" id="56036"/>
    <lineage>
        <taxon>Eukaryota</taxon>
        <taxon>Viridiplantae</taxon>
        <taxon>Streptophyta</taxon>
        <taxon>Embryophyta</taxon>
        <taxon>Tracheophyta</taxon>
        <taxon>Spermatophyta</taxon>
        <taxon>Magnoliopsida</taxon>
        <taxon>eudicotyledons</taxon>
        <taxon>Gunneridae</taxon>
        <taxon>Pentapetalae</taxon>
        <taxon>asterids</taxon>
        <taxon>lamiids</taxon>
        <taxon>Lamiales</taxon>
        <taxon>Oleaceae</taxon>
        <taxon>Oleeae</taxon>
        <taxon>Fraxinus</taxon>
    </lineage>
</organism>
<evidence type="ECO:0000256" key="5">
    <source>
        <dbReference type="ARBA" id="ARBA00022729"/>
    </source>
</evidence>
<name>A0AAD1ZQ02_9LAMI</name>
<dbReference type="PANTHER" id="PTHR31052:SF2">
    <property type="entry name" value="COBRA-LIKE PROTEIN 10"/>
    <property type="match status" value="1"/>
</dbReference>
<dbReference type="PANTHER" id="PTHR31052">
    <property type="entry name" value="COBRA-LIKE PROTEIN 7"/>
    <property type="match status" value="1"/>
</dbReference>
<evidence type="ECO:0000259" key="10">
    <source>
        <dbReference type="Pfam" id="PF25079"/>
    </source>
</evidence>
<feature type="chain" id="PRO_5042122647" description="COBRA C-terminal domain-containing protein" evidence="9">
    <location>
        <begin position="33"/>
        <end position="716"/>
    </location>
</feature>
<dbReference type="Pfam" id="PF04833">
    <property type="entry name" value="COBRA"/>
    <property type="match status" value="1"/>
</dbReference>
<feature type="domain" description="COBRA C-terminal" evidence="10">
    <location>
        <begin position="428"/>
        <end position="637"/>
    </location>
</feature>
<accession>A0AAD1ZQ02</accession>
<evidence type="ECO:0000256" key="4">
    <source>
        <dbReference type="ARBA" id="ARBA00022622"/>
    </source>
</evidence>
<dbReference type="PROSITE" id="PS51257">
    <property type="entry name" value="PROKAR_LIPOPROTEIN"/>
    <property type="match status" value="1"/>
</dbReference>
<dbReference type="InterPro" id="IPR056900">
    <property type="entry name" value="COB_C"/>
</dbReference>
<proteinExistence type="inferred from homology"/>
<keyword evidence="5 9" id="KW-0732">Signal</keyword>
<dbReference type="GO" id="GO:0098552">
    <property type="term" value="C:side of membrane"/>
    <property type="evidence" value="ECO:0007669"/>
    <property type="project" value="UniProtKB-KW"/>
</dbReference>
<gene>
    <name evidence="11" type="ORF">FPE_LOCUS20880</name>
</gene>
<evidence type="ECO:0000256" key="8">
    <source>
        <dbReference type="ARBA" id="ARBA00023288"/>
    </source>
</evidence>
<dbReference type="InterPro" id="IPR006918">
    <property type="entry name" value="COBRA_pln"/>
</dbReference>
<comment type="subcellular location">
    <subcellularLocation>
        <location evidence="1">Cell membrane</location>
        <topology evidence="1">Lipid-anchor</topology>
        <topology evidence="1">GPI-anchor</topology>
    </subcellularLocation>
</comment>
<dbReference type="AlphaFoldDB" id="A0AAD1ZQ02"/>
<dbReference type="GO" id="GO:0005886">
    <property type="term" value="C:plasma membrane"/>
    <property type="evidence" value="ECO:0007669"/>
    <property type="project" value="UniProtKB-SubCell"/>
</dbReference>
<evidence type="ECO:0000256" key="6">
    <source>
        <dbReference type="ARBA" id="ARBA00023136"/>
    </source>
</evidence>
<keyword evidence="8" id="KW-0449">Lipoprotein</keyword>
<keyword evidence="12" id="KW-1185">Reference proteome</keyword>
<keyword evidence="6" id="KW-0472">Membrane</keyword>
<evidence type="ECO:0000313" key="11">
    <source>
        <dbReference type="EMBL" id="CAI9773450.1"/>
    </source>
</evidence>